<dbReference type="WBParaSite" id="EVEC_0001268301-mRNA-1">
    <property type="protein sequence ID" value="EVEC_0001268301-mRNA-1"/>
    <property type="gene ID" value="EVEC_0001268301"/>
</dbReference>
<accession>A0A0N4VNW0</accession>
<sequence length="108" mass="12838">MNSLPDELLLKICLKKYFSGYCEKRLFMRLVCKRWLCLWERCSENKIAVECVRVSLRAEVNNFCMAVIVRERWMGLRSKKIYCEYNSEAVWRLMSLVYLGGKGVSLRL</sequence>
<evidence type="ECO:0000313" key="3">
    <source>
        <dbReference type="WBParaSite" id="EVEC_0001268301-mRNA-1"/>
    </source>
</evidence>
<gene>
    <name evidence="1" type="ORF">EVEC_LOCUS11856</name>
</gene>
<evidence type="ECO:0000313" key="1">
    <source>
        <dbReference type="EMBL" id="VDD97105.1"/>
    </source>
</evidence>
<dbReference type="OrthoDB" id="5838409at2759"/>
<reference evidence="3" key="1">
    <citation type="submission" date="2017-02" db="UniProtKB">
        <authorList>
            <consortium name="WormBaseParasite"/>
        </authorList>
    </citation>
    <scope>IDENTIFICATION</scope>
</reference>
<reference evidence="1 2" key="2">
    <citation type="submission" date="2018-10" db="EMBL/GenBank/DDBJ databases">
        <authorList>
            <consortium name="Pathogen Informatics"/>
        </authorList>
    </citation>
    <scope>NUCLEOTIDE SEQUENCE [LARGE SCALE GENOMIC DNA]</scope>
</reference>
<dbReference type="AlphaFoldDB" id="A0A0N4VNW0"/>
<dbReference type="EMBL" id="UXUI01012845">
    <property type="protein sequence ID" value="VDD97105.1"/>
    <property type="molecule type" value="Genomic_DNA"/>
</dbReference>
<name>A0A0N4VNW0_ENTVE</name>
<organism evidence="3">
    <name type="scientific">Enterobius vermicularis</name>
    <name type="common">Human pinworm</name>
    <dbReference type="NCBI Taxonomy" id="51028"/>
    <lineage>
        <taxon>Eukaryota</taxon>
        <taxon>Metazoa</taxon>
        <taxon>Ecdysozoa</taxon>
        <taxon>Nematoda</taxon>
        <taxon>Chromadorea</taxon>
        <taxon>Rhabditida</taxon>
        <taxon>Spirurina</taxon>
        <taxon>Oxyuridomorpha</taxon>
        <taxon>Oxyuroidea</taxon>
        <taxon>Oxyuridae</taxon>
        <taxon>Enterobius</taxon>
    </lineage>
</organism>
<dbReference type="Proteomes" id="UP000274131">
    <property type="component" value="Unassembled WGS sequence"/>
</dbReference>
<protein>
    <submittedName>
        <fullName evidence="3">F-box domain-containing protein</fullName>
    </submittedName>
</protein>
<keyword evidence="2" id="KW-1185">Reference proteome</keyword>
<evidence type="ECO:0000313" key="2">
    <source>
        <dbReference type="Proteomes" id="UP000274131"/>
    </source>
</evidence>
<proteinExistence type="predicted"/>